<dbReference type="Proteomes" id="UP000705983">
    <property type="component" value="Unassembled WGS sequence"/>
</dbReference>
<dbReference type="NCBIfam" id="TIGR02225">
    <property type="entry name" value="recomb_XerD"/>
    <property type="match status" value="1"/>
</dbReference>
<keyword evidence="7 11" id="KW-0229">DNA integration</keyword>
<dbReference type="Gene3D" id="1.10.150.130">
    <property type="match status" value="1"/>
</dbReference>
<evidence type="ECO:0000256" key="2">
    <source>
        <dbReference type="ARBA" id="ARBA00010450"/>
    </source>
</evidence>
<evidence type="ECO:0000259" key="12">
    <source>
        <dbReference type="PROSITE" id="PS51898"/>
    </source>
</evidence>
<feature type="active site" evidence="11">
    <location>
        <position position="265"/>
    </location>
</feature>
<keyword evidence="10 11" id="KW-0131">Cell cycle</keyword>
<evidence type="ECO:0000256" key="4">
    <source>
        <dbReference type="ARBA" id="ARBA00022490"/>
    </source>
</evidence>
<proteinExistence type="inferred from homology"/>
<evidence type="ECO:0000259" key="13">
    <source>
        <dbReference type="PROSITE" id="PS51900"/>
    </source>
</evidence>
<dbReference type="PANTHER" id="PTHR30349:SF81">
    <property type="entry name" value="TYROSINE RECOMBINASE XERC"/>
    <property type="match status" value="1"/>
</dbReference>
<dbReference type="EMBL" id="JAFFJS010000007">
    <property type="protein sequence ID" value="MBM9434106.1"/>
    <property type="molecule type" value="Genomic_DNA"/>
</dbReference>
<feature type="active site" evidence="11">
    <location>
        <position position="167"/>
    </location>
</feature>
<evidence type="ECO:0000313" key="15">
    <source>
        <dbReference type="Proteomes" id="UP000705983"/>
    </source>
</evidence>
<dbReference type="HAMAP" id="MF_01808">
    <property type="entry name" value="Recomb_XerC_XerD"/>
    <property type="match status" value="1"/>
</dbReference>
<feature type="active site" description="O-(3'-phospho-DNA)-tyrosine intermediate" evidence="11">
    <location>
        <position position="274"/>
    </location>
</feature>
<evidence type="ECO:0000256" key="11">
    <source>
        <dbReference type="HAMAP-Rule" id="MF_01807"/>
    </source>
</evidence>
<feature type="active site" evidence="11">
    <location>
        <position position="239"/>
    </location>
</feature>
<keyword evidence="8 11" id="KW-0238">DNA-binding</keyword>
<dbReference type="Pfam" id="PF00589">
    <property type="entry name" value="Phage_integrase"/>
    <property type="match status" value="1"/>
</dbReference>
<evidence type="ECO:0000256" key="5">
    <source>
        <dbReference type="ARBA" id="ARBA00022618"/>
    </source>
</evidence>
<feature type="domain" description="Core-binding (CB)" evidence="13">
    <location>
        <begin position="1"/>
        <end position="81"/>
    </location>
</feature>
<dbReference type="InterPro" id="IPR010998">
    <property type="entry name" value="Integrase_recombinase_N"/>
</dbReference>
<keyword evidence="6 11" id="KW-0159">Chromosome partition</keyword>
<sequence>MAGYLNSIAVERSLSENTLVAYTRDLARYADYLDTVTVRDLSEITPDIAAGFADFVAQAGLARSSTARTLTAVRSFHKFCLGEGWTEGNPARDLALPKQDKRLPKPLTIDQVASLIAAASAQDPPLGPRDAALLEVLYGTGARISEVLGLDIDDIDREGRAVRLFGKGRKERVVPLGSYAIDAVDRYLVQARPALASRGRGTPRLFLNQLGRPLSRQSAWAILQEAGDRAGLADHISPHTLRHSYATHLLMGGADVRVVQELLGHASVTTTQIYTAVTIETLKETFATSHPRARRRD</sequence>
<dbReference type="InterPro" id="IPR044068">
    <property type="entry name" value="CB"/>
</dbReference>
<comment type="caution">
    <text evidence="14">The sequence shown here is derived from an EMBL/GenBank/DDBJ whole genome shotgun (WGS) entry which is preliminary data.</text>
</comment>
<protein>
    <recommendedName>
        <fullName evidence="3 11">Tyrosine recombinase XerD</fullName>
    </recommendedName>
</protein>
<dbReference type="PROSITE" id="PS51900">
    <property type="entry name" value="CB"/>
    <property type="match status" value="1"/>
</dbReference>
<dbReference type="InterPro" id="IPR011010">
    <property type="entry name" value="DNA_brk_join_enz"/>
</dbReference>
<keyword evidence="4 11" id="KW-0963">Cytoplasm</keyword>
<dbReference type="HAMAP" id="MF_01807">
    <property type="entry name" value="Recomb_XerD"/>
    <property type="match status" value="1"/>
</dbReference>
<dbReference type="Pfam" id="PF02899">
    <property type="entry name" value="Phage_int_SAM_1"/>
    <property type="match status" value="1"/>
</dbReference>
<dbReference type="NCBIfam" id="NF001399">
    <property type="entry name" value="PRK00283.1"/>
    <property type="match status" value="1"/>
</dbReference>
<comment type="subunit">
    <text evidence="11">Forms a cyclic heterotetrameric complex composed of two molecules of XerC and two molecules of XerD.</text>
</comment>
<evidence type="ECO:0000256" key="7">
    <source>
        <dbReference type="ARBA" id="ARBA00022908"/>
    </source>
</evidence>
<evidence type="ECO:0000256" key="8">
    <source>
        <dbReference type="ARBA" id="ARBA00023125"/>
    </source>
</evidence>
<comment type="subcellular location">
    <subcellularLocation>
        <location evidence="1 11">Cytoplasm</location>
    </subcellularLocation>
</comment>
<dbReference type="PROSITE" id="PS51898">
    <property type="entry name" value="TYR_RECOMBINASE"/>
    <property type="match status" value="1"/>
</dbReference>
<keyword evidence="5 11" id="KW-0132">Cell division</keyword>
<dbReference type="PANTHER" id="PTHR30349">
    <property type="entry name" value="PHAGE INTEGRASE-RELATED"/>
    <property type="match status" value="1"/>
</dbReference>
<dbReference type="InterPro" id="IPR013762">
    <property type="entry name" value="Integrase-like_cat_sf"/>
</dbReference>
<dbReference type="InterPro" id="IPR023009">
    <property type="entry name" value="Tyrosine_recombinase_XerC/XerD"/>
</dbReference>
<name>A0ABS2THH2_9ACTO</name>
<feature type="active site" evidence="11">
    <location>
        <position position="143"/>
    </location>
</feature>
<dbReference type="InterPro" id="IPR002104">
    <property type="entry name" value="Integrase_catalytic"/>
</dbReference>
<comment type="function">
    <text evidence="11">Site-specific tyrosine recombinase, which acts by catalyzing the cutting and rejoining of the recombining DNA molecules. The XerC-XerD complex is essential to convert dimers of the bacterial chromosome into monomers to permit their segregation at cell division. It also contributes to the segregational stability of plasmids.</text>
</comment>
<dbReference type="InterPro" id="IPR011932">
    <property type="entry name" value="Recomb_XerD"/>
</dbReference>
<evidence type="ECO:0000256" key="6">
    <source>
        <dbReference type="ARBA" id="ARBA00022829"/>
    </source>
</evidence>
<evidence type="ECO:0000256" key="9">
    <source>
        <dbReference type="ARBA" id="ARBA00023172"/>
    </source>
</evidence>
<comment type="similarity">
    <text evidence="2 11">Belongs to the 'phage' integrase family. XerD subfamily.</text>
</comment>
<dbReference type="InterPro" id="IPR004107">
    <property type="entry name" value="Integrase_SAM-like_N"/>
</dbReference>
<dbReference type="CDD" id="cd00798">
    <property type="entry name" value="INT_XerDC_C"/>
    <property type="match status" value="1"/>
</dbReference>
<organism evidence="14 15">
    <name type="scientific">Flaviflexus equikiangi</name>
    <dbReference type="NCBI Taxonomy" id="2758573"/>
    <lineage>
        <taxon>Bacteria</taxon>
        <taxon>Bacillati</taxon>
        <taxon>Actinomycetota</taxon>
        <taxon>Actinomycetes</taxon>
        <taxon>Actinomycetales</taxon>
        <taxon>Actinomycetaceae</taxon>
        <taxon>Flaviflexus</taxon>
    </lineage>
</organism>
<keyword evidence="15" id="KW-1185">Reference proteome</keyword>
<accession>A0ABS2THH2</accession>
<feature type="domain" description="Tyr recombinase" evidence="12">
    <location>
        <begin position="102"/>
        <end position="287"/>
    </location>
</feature>
<evidence type="ECO:0000256" key="1">
    <source>
        <dbReference type="ARBA" id="ARBA00004496"/>
    </source>
</evidence>
<keyword evidence="9 11" id="KW-0233">DNA recombination</keyword>
<evidence type="ECO:0000256" key="3">
    <source>
        <dbReference type="ARBA" id="ARBA00015810"/>
    </source>
</evidence>
<reference evidence="15" key="1">
    <citation type="submission" date="2021-02" db="EMBL/GenBank/DDBJ databases">
        <title>Leucobacter sp. CX169.</title>
        <authorList>
            <person name="Cheng Y."/>
        </authorList>
    </citation>
    <scope>NUCLEOTIDE SEQUENCE [LARGE SCALE GENOMIC DNA]</scope>
    <source>
        <strain evidence="15">JY899</strain>
    </source>
</reference>
<dbReference type="InterPro" id="IPR050090">
    <property type="entry name" value="Tyrosine_recombinase_XerCD"/>
</dbReference>
<evidence type="ECO:0000313" key="14">
    <source>
        <dbReference type="EMBL" id="MBM9434106.1"/>
    </source>
</evidence>
<gene>
    <name evidence="11 14" type="primary">xerD</name>
    <name evidence="14" type="ORF">JVW63_10415</name>
</gene>
<dbReference type="Gene3D" id="1.10.443.10">
    <property type="entry name" value="Intergrase catalytic core"/>
    <property type="match status" value="1"/>
</dbReference>
<feature type="active site" evidence="11">
    <location>
        <position position="242"/>
    </location>
</feature>
<evidence type="ECO:0000256" key="10">
    <source>
        <dbReference type="ARBA" id="ARBA00023306"/>
    </source>
</evidence>
<dbReference type="SUPFAM" id="SSF56349">
    <property type="entry name" value="DNA breaking-rejoining enzymes"/>
    <property type="match status" value="1"/>
</dbReference>